<name>A0A9P6ANL1_9AGAM</name>
<evidence type="ECO:0000313" key="2">
    <source>
        <dbReference type="EMBL" id="KAF9509021.1"/>
    </source>
</evidence>
<feature type="compositionally biased region" description="Low complexity" evidence="1">
    <location>
        <begin position="458"/>
        <end position="470"/>
    </location>
</feature>
<dbReference type="Proteomes" id="UP000886523">
    <property type="component" value="Unassembled WGS sequence"/>
</dbReference>
<evidence type="ECO:0000256" key="1">
    <source>
        <dbReference type="SAM" id="MobiDB-lite"/>
    </source>
</evidence>
<protein>
    <recommendedName>
        <fullName evidence="4">DUF1776-domain-containing protein</fullName>
    </recommendedName>
</protein>
<dbReference type="EMBL" id="MU129045">
    <property type="protein sequence ID" value="KAF9509021.1"/>
    <property type="molecule type" value="Genomic_DNA"/>
</dbReference>
<proteinExistence type="predicted"/>
<keyword evidence="3" id="KW-1185">Reference proteome</keyword>
<organism evidence="2 3">
    <name type="scientific">Hydnum rufescens UP504</name>
    <dbReference type="NCBI Taxonomy" id="1448309"/>
    <lineage>
        <taxon>Eukaryota</taxon>
        <taxon>Fungi</taxon>
        <taxon>Dikarya</taxon>
        <taxon>Basidiomycota</taxon>
        <taxon>Agaricomycotina</taxon>
        <taxon>Agaricomycetes</taxon>
        <taxon>Cantharellales</taxon>
        <taxon>Hydnaceae</taxon>
        <taxon>Hydnum</taxon>
    </lineage>
</organism>
<feature type="region of interest" description="Disordered" evidence="1">
    <location>
        <begin position="413"/>
        <end position="473"/>
    </location>
</feature>
<dbReference type="Gene3D" id="3.40.50.720">
    <property type="entry name" value="NAD(P)-binding Rossmann-like Domain"/>
    <property type="match status" value="1"/>
</dbReference>
<sequence length="496" mass="53417">MRFGPPAFPEMPSFERFVEVPAPPPPPPPKGLLDKISDWVSENKWALGLATLGVLGALGYGAYHVHTTSGHLVNLRKRRLREGRVGSKTIDERPEIVVILGADSAPYGPAIVRKFQRDGYVVIASVLSGDAADELERDGQGYVRALVLDAEEPGSVPHFLRSLSSTLSLRFPTTAHGDPYLSMTSSHSGTTSSNVSNVAAIISLLSLAPAEPMPFNALRSPLVLAEDFTHHLTSRAFTPLSIIHMVLPVFQLRQTSWRPLNETAPPKGASIILCVPAVARVGAVGSSAVSMATGAVVRGFDVLRREVAVDPTVRHGNLSFVTLDVGEIGESRAGSLRKPSDVSVLYNTLLGIVRGRRRPWSLDWLYSMWLGNRRIVGAGAFTYVTASRLPNFLLDFLLGLPYHLENIRSSLYPTPTPQPTESSVAESPRTQVSTSMPSVSKSEGALVEVATEEHPEYPSESESTGSSKASLAVSSQVGGTIADSWISLQDQSENEL</sequence>
<reference evidence="2" key="1">
    <citation type="journal article" date="2020" name="Nat. Commun.">
        <title>Large-scale genome sequencing of mycorrhizal fungi provides insights into the early evolution of symbiotic traits.</title>
        <authorList>
            <person name="Miyauchi S."/>
            <person name="Kiss E."/>
            <person name="Kuo A."/>
            <person name="Drula E."/>
            <person name="Kohler A."/>
            <person name="Sanchez-Garcia M."/>
            <person name="Morin E."/>
            <person name="Andreopoulos B."/>
            <person name="Barry K.W."/>
            <person name="Bonito G."/>
            <person name="Buee M."/>
            <person name="Carver A."/>
            <person name="Chen C."/>
            <person name="Cichocki N."/>
            <person name="Clum A."/>
            <person name="Culley D."/>
            <person name="Crous P.W."/>
            <person name="Fauchery L."/>
            <person name="Girlanda M."/>
            <person name="Hayes R.D."/>
            <person name="Keri Z."/>
            <person name="LaButti K."/>
            <person name="Lipzen A."/>
            <person name="Lombard V."/>
            <person name="Magnuson J."/>
            <person name="Maillard F."/>
            <person name="Murat C."/>
            <person name="Nolan M."/>
            <person name="Ohm R.A."/>
            <person name="Pangilinan J."/>
            <person name="Pereira M.F."/>
            <person name="Perotto S."/>
            <person name="Peter M."/>
            <person name="Pfister S."/>
            <person name="Riley R."/>
            <person name="Sitrit Y."/>
            <person name="Stielow J.B."/>
            <person name="Szollosi G."/>
            <person name="Zifcakova L."/>
            <person name="Stursova M."/>
            <person name="Spatafora J.W."/>
            <person name="Tedersoo L."/>
            <person name="Vaario L.M."/>
            <person name="Yamada A."/>
            <person name="Yan M."/>
            <person name="Wang P."/>
            <person name="Xu J."/>
            <person name="Bruns T."/>
            <person name="Baldrian P."/>
            <person name="Vilgalys R."/>
            <person name="Dunand C."/>
            <person name="Henrissat B."/>
            <person name="Grigoriev I.V."/>
            <person name="Hibbett D."/>
            <person name="Nagy L.G."/>
            <person name="Martin F.M."/>
        </authorList>
    </citation>
    <scope>NUCLEOTIDE SEQUENCE</scope>
    <source>
        <strain evidence="2">UP504</strain>
    </source>
</reference>
<dbReference type="OrthoDB" id="5308060at2759"/>
<evidence type="ECO:0000313" key="3">
    <source>
        <dbReference type="Proteomes" id="UP000886523"/>
    </source>
</evidence>
<feature type="compositionally biased region" description="Polar residues" evidence="1">
    <location>
        <begin position="413"/>
        <end position="441"/>
    </location>
</feature>
<dbReference type="AlphaFoldDB" id="A0A9P6ANL1"/>
<evidence type="ECO:0008006" key="4">
    <source>
        <dbReference type="Google" id="ProtNLM"/>
    </source>
</evidence>
<gene>
    <name evidence="2" type="ORF">BS47DRAFT_1397286</name>
</gene>
<accession>A0A9P6ANL1</accession>
<comment type="caution">
    <text evidence="2">The sequence shown here is derived from an EMBL/GenBank/DDBJ whole genome shotgun (WGS) entry which is preliminary data.</text>
</comment>